<dbReference type="RefSeq" id="WP_043601998.1">
    <property type="nucleotide sequence ID" value="NZ_AXCY01000001.1"/>
</dbReference>
<keyword evidence="2" id="KW-1185">Reference proteome</keyword>
<dbReference type="SUPFAM" id="SSF52540">
    <property type="entry name" value="P-loop containing nucleoside triphosphate hydrolases"/>
    <property type="match status" value="1"/>
</dbReference>
<proteinExistence type="predicted"/>
<dbReference type="EMBL" id="AXCY01000001">
    <property type="protein sequence ID" value="KGM12818.1"/>
    <property type="molecule type" value="Genomic_DNA"/>
</dbReference>
<dbReference type="Gene3D" id="3.40.50.300">
    <property type="entry name" value="P-loop containing nucleotide triphosphate hydrolases"/>
    <property type="match status" value="1"/>
</dbReference>
<sequence length="256" mass="26190">MAIFTLCSASGAPGVSTTALALTRTWAGAVPRRGALLVDADPVGSSLIPGFVEAGIPTGGGVLGVAAERAGTADDVLRHAVALDEAATCLILTGVSEPGQARPLGAVWTTLIEVAHELERSELDVIVDVGRLGHRWEPQALIDASDVVVLLTRGTLPAVAAARAALAQLHTRRPAGTPTRVLVVGRPSPYSAGDVARALDVEVLPELPEDAWASRALSLVSPTTTRLRRSALLRAATETAAALGHIATPAGQVKAS</sequence>
<accession>A0A0A0BWR8</accession>
<dbReference type="Proteomes" id="UP000029839">
    <property type="component" value="Unassembled WGS sequence"/>
</dbReference>
<reference evidence="1 2" key="2">
    <citation type="journal article" date="2015" name="Stand. Genomic Sci.">
        <title>Draft genome sequence of Cellulomonas carbonis T26(T) and comparative analysis of six Cellulomonas genomes.</title>
        <authorList>
            <person name="Zhuang W."/>
            <person name="Zhang S."/>
            <person name="Xia X."/>
            <person name="Wang G."/>
        </authorList>
    </citation>
    <scope>NUCLEOTIDE SEQUENCE [LARGE SCALE GENOMIC DNA]</scope>
    <source>
        <strain evidence="1 2">T26</strain>
    </source>
</reference>
<reference evidence="1 2" key="1">
    <citation type="submission" date="2013-08" db="EMBL/GenBank/DDBJ databases">
        <title>Genome sequencing of Cellulomonas carbonis T26.</title>
        <authorList>
            <person name="Chen F."/>
            <person name="Li Y."/>
            <person name="Wang G."/>
        </authorList>
    </citation>
    <scope>NUCLEOTIDE SEQUENCE [LARGE SCALE GENOMIC DNA]</scope>
    <source>
        <strain evidence="1 2">T26</strain>
    </source>
</reference>
<dbReference type="OrthoDB" id="5243870at2"/>
<evidence type="ECO:0000313" key="2">
    <source>
        <dbReference type="Proteomes" id="UP000029839"/>
    </source>
</evidence>
<evidence type="ECO:0000313" key="1">
    <source>
        <dbReference type="EMBL" id="KGM12818.1"/>
    </source>
</evidence>
<evidence type="ECO:0008006" key="3">
    <source>
        <dbReference type="Google" id="ProtNLM"/>
    </source>
</evidence>
<name>A0A0A0BWR8_9CELL</name>
<dbReference type="InterPro" id="IPR027417">
    <property type="entry name" value="P-loop_NTPase"/>
</dbReference>
<comment type="caution">
    <text evidence="1">The sequence shown here is derived from an EMBL/GenBank/DDBJ whole genome shotgun (WGS) entry which is preliminary data.</text>
</comment>
<organism evidence="1 2">
    <name type="scientific">Cellulomonas carbonis T26</name>
    <dbReference type="NCBI Taxonomy" id="947969"/>
    <lineage>
        <taxon>Bacteria</taxon>
        <taxon>Bacillati</taxon>
        <taxon>Actinomycetota</taxon>
        <taxon>Actinomycetes</taxon>
        <taxon>Micrococcales</taxon>
        <taxon>Cellulomonadaceae</taxon>
        <taxon>Cellulomonas</taxon>
    </lineage>
</organism>
<dbReference type="AlphaFoldDB" id="A0A0A0BWR8"/>
<gene>
    <name evidence="1" type="ORF">N868_00460</name>
</gene>
<protein>
    <recommendedName>
        <fullName evidence="3">MinD-like ATPase involved in chromosome partitioning or flagellar assembly</fullName>
    </recommendedName>
</protein>